<evidence type="ECO:0008006" key="3">
    <source>
        <dbReference type="Google" id="ProtNLM"/>
    </source>
</evidence>
<proteinExistence type="predicted"/>
<sequence>MPQMASSHLEKLVEGDLLVVEMSGRHHYYRLAGPKVAYALEVLNSIARQKSIQSLKEYDQSKVLRYVCTCYHCIVGEVGVGLTDKK</sequence>
<evidence type="ECO:0000313" key="1">
    <source>
        <dbReference type="EMBL" id="PPA93082.1"/>
    </source>
</evidence>
<dbReference type="EMBL" id="PRKQ01000031">
    <property type="protein sequence ID" value="PPA93082.1"/>
    <property type="molecule type" value="Genomic_DNA"/>
</dbReference>
<protein>
    <recommendedName>
        <fullName evidence="3">ArsR family transcriptional regulator</fullName>
    </recommendedName>
</protein>
<dbReference type="GO" id="GO:0003677">
    <property type="term" value="F:DNA binding"/>
    <property type="evidence" value="ECO:0007669"/>
    <property type="project" value="TreeGrafter"/>
</dbReference>
<reference evidence="1 2" key="1">
    <citation type="submission" date="2018-02" db="EMBL/GenBank/DDBJ databases">
        <title>Comparative analysis of genomes of three Brevibacillus laterosporus strains producers of potent antimicrobials isolated from silage.</title>
        <authorList>
            <person name="Kojic M."/>
            <person name="Miljkovic M."/>
            <person name="Studholme D."/>
            <person name="Filipic B."/>
        </authorList>
    </citation>
    <scope>NUCLEOTIDE SEQUENCE [LARGE SCALE GENOMIC DNA]</scope>
    <source>
        <strain evidence="1 2">BGSP11</strain>
    </source>
</reference>
<comment type="caution">
    <text evidence="1">The sequence shown here is derived from an EMBL/GenBank/DDBJ whole genome shotgun (WGS) entry which is preliminary data.</text>
</comment>
<dbReference type="InterPro" id="IPR036390">
    <property type="entry name" value="WH_DNA-bd_sf"/>
</dbReference>
<dbReference type="Gene3D" id="1.10.10.10">
    <property type="entry name" value="Winged helix-like DNA-binding domain superfamily/Winged helix DNA-binding domain"/>
    <property type="match status" value="1"/>
</dbReference>
<accession>A0AAP8QBH3</accession>
<dbReference type="SUPFAM" id="SSF46785">
    <property type="entry name" value="Winged helix' DNA-binding domain"/>
    <property type="match status" value="1"/>
</dbReference>
<dbReference type="GO" id="GO:0097063">
    <property type="term" value="F:cadmium ion sensor activity"/>
    <property type="evidence" value="ECO:0007669"/>
    <property type="project" value="TreeGrafter"/>
</dbReference>
<dbReference type="Proteomes" id="UP000239759">
    <property type="component" value="Unassembled WGS sequence"/>
</dbReference>
<dbReference type="AlphaFoldDB" id="A0AAP8QBH3"/>
<dbReference type="GO" id="GO:0032791">
    <property type="term" value="F:lead ion binding"/>
    <property type="evidence" value="ECO:0007669"/>
    <property type="project" value="TreeGrafter"/>
</dbReference>
<dbReference type="GO" id="GO:0010288">
    <property type="term" value="P:response to lead ion"/>
    <property type="evidence" value="ECO:0007669"/>
    <property type="project" value="TreeGrafter"/>
</dbReference>
<dbReference type="InterPro" id="IPR052543">
    <property type="entry name" value="HTH_Metal-responsive_Reg"/>
</dbReference>
<dbReference type="GO" id="GO:0046686">
    <property type="term" value="P:response to cadmium ion"/>
    <property type="evidence" value="ECO:0007669"/>
    <property type="project" value="TreeGrafter"/>
</dbReference>
<organism evidence="1 2">
    <name type="scientific">Brevibacillus laterosporus</name>
    <name type="common">Bacillus laterosporus</name>
    <dbReference type="NCBI Taxonomy" id="1465"/>
    <lineage>
        <taxon>Bacteria</taxon>
        <taxon>Bacillati</taxon>
        <taxon>Bacillota</taxon>
        <taxon>Bacilli</taxon>
        <taxon>Bacillales</taxon>
        <taxon>Paenibacillaceae</taxon>
        <taxon>Brevibacillus</taxon>
    </lineage>
</organism>
<dbReference type="InterPro" id="IPR036388">
    <property type="entry name" value="WH-like_DNA-bd_sf"/>
</dbReference>
<name>A0AAP8QBH3_BRELA</name>
<evidence type="ECO:0000313" key="2">
    <source>
        <dbReference type="Proteomes" id="UP000239759"/>
    </source>
</evidence>
<dbReference type="PANTHER" id="PTHR39168:SF1">
    <property type="entry name" value="TRANSCRIPTIONAL REGULATORY PROTEIN"/>
    <property type="match status" value="1"/>
</dbReference>
<dbReference type="PANTHER" id="PTHR39168">
    <property type="entry name" value="TRANSCRIPTIONAL REGULATOR-RELATED"/>
    <property type="match status" value="1"/>
</dbReference>
<gene>
    <name evidence="1" type="ORF">C4A77_20095</name>
</gene>
<dbReference type="GO" id="GO:0003700">
    <property type="term" value="F:DNA-binding transcription factor activity"/>
    <property type="evidence" value="ECO:0007669"/>
    <property type="project" value="TreeGrafter"/>
</dbReference>
<dbReference type="RefSeq" id="WP_104033062.1">
    <property type="nucleotide sequence ID" value="NZ_PRKR01000001.1"/>
</dbReference>